<feature type="compositionally biased region" description="Low complexity" evidence="1">
    <location>
        <begin position="570"/>
        <end position="583"/>
    </location>
</feature>
<feature type="compositionally biased region" description="Acidic residues" evidence="1">
    <location>
        <begin position="667"/>
        <end position="678"/>
    </location>
</feature>
<dbReference type="KEGG" id="sre:PTSG_08795"/>
<feature type="compositionally biased region" description="Polar residues" evidence="1">
    <location>
        <begin position="620"/>
        <end position="631"/>
    </location>
</feature>
<dbReference type="RefSeq" id="XP_004990179.1">
    <property type="nucleotide sequence ID" value="XM_004990122.1"/>
</dbReference>
<protein>
    <submittedName>
        <fullName evidence="2">Uncharacterized protein</fullName>
    </submittedName>
</protein>
<feature type="region of interest" description="Disordered" evidence="1">
    <location>
        <begin position="118"/>
        <end position="149"/>
    </location>
</feature>
<feature type="compositionally biased region" description="Polar residues" evidence="1">
    <location>
        <begin position="246"/>
        <end position="260"/>
    </location>
</feature>
<evidence type="ECO:0000313" key="2">
    <source>
        <dbReference type="EMBL" id="EGD77703.1"/>
    </source>
</evidence>
<feature type="region of interest" description="Disordered" evidence="1">
    <location>
        <begin position="733"/>
        <end position="821"/>
    </location>
</feature>
<feature type="region of interest" description="Disordered" evidence="1">
    <location>
        <begin position="557"/>
        <end position="679"/>
    </location>
</feature>
<dbReference type="InParanoid" id="F2UKQ4"/>
<evidence type="ECO:0000313" key="3">
    <source>
        <dbReference type="Proteomes" id="UP000007799"/>
    </source>
</evidence>
<name>F2UKQ4_SALR5</name>
<feature type="compositionally biased region" description="Gly residues" evidence="1">
    <location>
        <begin position="745"/>
        <end position="758"/>
    </location>
</feature>
<feature type="compositionally biased region" description="Low complexity" evidence="1">
    <location>
        <begin position="642"/>
        <end position="659"/>
    </location>
</feature>
<feature type="compositionally biased region" description="Polar residues" evidence="1">
    <location>
        <begin position="767"/>
        <end position="777"/>
    </location>
</feature>
<dbReference type="AlphaFoldDB" id="F2UKQ4"/>
<reference evidence="2" key="1">
    <citation type="submission" date="2009-08" db="EMBL/GenBank/DDBJ databases">
        <title>Annotation of Salpingoeca rosetta.</title>
        <authorList>
            <consortium name="The Broad Institute Genome Sequencing Platform"/>
            <person name="Russ C."/>
            <person name="Cuomo C."/>
            <person name="Burger G."/>
            <person name="Gray M.W."/>
            <person name="Holland P.W.H."/>
            <person name="King N."/>
            <person name="Lang F.B.F."/>
            <person name="Roger A.J."/>
            <person name="Ruiz-Trillo I."/>
            <person name="Young S.K."/>
            <person name="Zeng Q."/>
            <person name="Gargeya S."/>
            <person name="Alvarado L."/>
            <person name="Berlin A."/>
            <person name="Chapman S.B."/>
            <person name="Chen Z."/>
            <person name="Freedman E."/>
            <person name="Gellesch M."/>
            <person name="Goldberg J."/>
            <person name="Griggs A."/>
            <person name="Gujja S."/>
            <person name="Heilman E."/>
            <person name="Heiman D."/>
            <person name="Howarth C."/>
            <person name="Mehta T."/>
            <person name="Neiman D."/>
            <person name="Pearson M."/>
            <person name="Roberts A."/>
            <person name="Saif S."/>
            <person name="Shea T."/>
            <person name="Shenoy N."/>
            <person name="Sisk P."/>
            <person name="Stolte C."/>
            <person name="Sykes S."/>
            <person name="White J."/>
            <person name="Yandava C."/>
            <person name="Haas B."/>
            <person name="Nusbaum C."/>
            <person name="Birren B."/>
        </authorList>
    </citation>
    <scope>NUCLEOTIDE SEQUENCE [LARGE SCALE GENOMIC DNA]</scope>
    <source>
        <strain evidence="2">ATCC 50818</strain>
    </source>
</reference>
<dbReference type="GeneID" id="16070732"/>
<proteinExistence type="predicted"/>
<dbReference type="EMBL" id="GL832979">
    <property type="protein sequence ID" value="EGD77703.1"/>
    <property type="molecule type" value="Genomic_DNA"/>
</dbReference>
<keyword evidence="3" id="KW-1185">Reference proteome</keyword>
<feature type="compositionally biased region" description="Low complexity" evidence="1">
    <location>
        <begin position="591"/>
        <end position="614"/>
    </location>
</feature>
<dbReference type="Proteomes" id="UP000007799">
    <property type="component" value="Unassembled WGS sequence"/>
</dbReference>
<feature type="region of interest" description="Disordered" evidence="1">
    <location>
        <begin position="219"/>
        <end position="273"/>
    </location>
</feature>
<feature type="compositionally biased region" description="Low complexity" evidence="1">
    <location>
        <begin position="262"/>
        <end position="273"/>
    </location>
</feature>
<dbReference type="eggNOG" id="ENOG502SNM3">
    <property type="taxonomic scope" value="Eukaryota"/>
</dbReference>
<feature type="compositionally biased region" description="Basic and acidic residues" evidence="1">
    <location>
        <begin position="812"/>
        <end position="821"/>
    </location>
</feature>
<accession>F2UKQ4</accession>
<feature type="region of interest" description="Disordered" evidence="1">
    <location>
        <begin position="287"/>
        <end position="316"/>
    </location>
</feature>
<gene>
    <name evidence="2" type="ORF">PTSG_08795</name>
</gene>
<organism evidence="3">
    <name type="scientific">Salpingoeca rosetta (strain ATCC 50818 / BSB-021)</name>
    <dbReference type="NCBI Taxonomy" id="946362"/>
    <lineage>
        <taxon>Eukaryota</taxon>
        <taxon>Choanoflagellata</taxon>
        <taxon>Craspedida</taxon>
        <taxon>Salpingoecidae</taxon>
        <taxon>Salpingoeca</taxon>
    </lineage>
</organism>
<sequence>MARRPSAFMFVDAANEEQLFTIAADLARAFRALRVQVPPNAVYKMAELVVVSTSGAHRTFHTMQHLLDGLPEDVEKRPLSFIAAIFQDIVQLRAEGGIPPYLLPFLHRAQAFPLPRQSDVDKDMRRSRSATPVYGRPVTERGSLSARGCNGGTTLLTRQHRSSSDVSFDVVVQRLVSRPQLLPHQGRLQHRRNALSSPEHVLLMAGVDMRLDRQAEWAPLIKRPHTPPPQQQSRKHARDRGPGVAGTSSPARRDSGSATALTGGNSSATSTCTASSGWFSNGSGDAFARGQHVAGPREPSTSTTTTIIDSRRSSLETSAGRLPVVSTLVRALSWWSNGIRLDHDDDSGNDGDHATASDEPRQHTKAPMASWPSVSSTRARRAVAQRICYTVFGREVGDTLAFDTSAPGLSEFLSCVVAMDVLAPWLNEAQLLHVCACIQASIPFQRPEAKMRLLDNCTRVLADELPHFEGIPRTFLAQHASQVVRSACRMAERGVAHYTAKDTRVFLAAVWRALPEQHAALRYPESYTLDDWVAALAALVRGFELLTDEPLRILPHFPSTRSPHHRLRTPARAPPAATLTSTPPTTPPVPTAAVGTGGATTAAVAASVSTTRPSRPGSKANATNATPNITGNDRGGRKGSKKGTSACAHATARRATASPAHRHASGDGDDSDGGGDADESLRESLLRANTNLERGRAYVAARLVTACVMHAVLCDAGFVLDETPVRVILPGGLGGHLPQPDTATGGDGDGGDCSGGIGRSDRAAPATSHSRASSHNSTRYHRGVSCGTRTPVNRLSDAEEEHVRARTGHGGGVERGDAHGSGEEVWCADDTWETNDCVVRLLQYGFEDSCLDGRDKTACEASLCLFRMMVGGGGARGGHPSSFERCVQLSLSYARKRLDAQLYLRCLPLSVVTFVGTRILHRALTDGNMWMY</sequence>
<feature type="compositionally biased region" description="Basic and acidic residues" evidence="1">
    <location>
        <begin position="350"/>
        <end position="362"/>
    </location>
</feature>
<feature type="region of interest" description="Disordered" evidence="1">
    <location>
        <begin position="342"/>
        <end position="375"/>
    </location>
</feature>
<evidence type="ECO:0000256" key="1">
    <source>
        <dbReference type="SAM" id="MobiDB-lite"/>
    </source>
</evidence>